<dbReference type="AlphaFoldDB" id="A0A318IN23"/>
<dbReference type="EMBL" id="QJKB01000021">
    <property type="protein sequence ID" value="PXX35280.1"/>
    <property type="molecule type" value="Genomic_DNA"/>
</dbReference>
<reference evidence="1 2" key="1">
    <citation type="submission" date="2018-05" db="EMBL/GenBank/DDBJ databases">
        <title>Genomic Encyclopedia of Type Strains, Phase IV (KMG-IV): sequencing the most valuable type-strain genomes for metagenomic binning, comparative biology and taxonomic classification.</title>
        <authorList>
            <person name="Goeker M."/>
        </authorList>
    </citation>
    <scope>NUCLEOTIDE SEQUENCE [LARGE SCALE GENOMIC DNA]</scope>
    <source>
        <strain evidence="1 2">DSM 19792</strain>
    </source>
</reference>
<name>A0A318IN23_9BURK</name>
<organism evidence="1 2">
    <name type="scientific">Undibacterium pigrum</name>
    <dbReference type="NCBI Taxonomy" id="401470"/>
    <lineage>
        <taxon>Bacteria</taxon>
        <taxon>Pseudomonadati</taxon>
        <taxon>Pseudomonadota</taxon>
        <taxon>Betaproteobacteria</taxon>
        <taxon>Burkholderiales</taxon>
        <taxon>Oxalobacteraceae</taxon>
        <taxon>Undibacterium</taxon>
    </lineage>
</organism>
<comment type="caution">
    <text evidence="1">The sequence shown here is derived from an EMBL/GenBank/DDBJ whole genome shotgun (WGS) entry which is preliminary data.</text>
</comment>
<dbReference type="RefSeq" id="WP_110258264.1">
    <property type="nucleotide sequence ID" value="NZ_QJKB01000021.1"/>
</dbReference>
<keyword evidence="2" id="KW-1185">Reference proteome</keyword>
<dbReference type="OrthoDB" id="7065249at2"/>
<gene>
    <name evidence="1" type="ORF">DFR42_12115</name>
</gene>
<evidence type="ECO:0000313" key="2">
    <source>
        <dbReference type="Proteomes" id="UP000247792"/>
    </source>
</evidence>
<proteinExistence type="predicted"/>
<accession>A0A318IN23</accession>
<dbReference type="Proteomes" id="UP000247792">
    <property type="component" value="Unassembled WGS sequence"/>
</dbReference>
<sequence>MFWKKKKDPSTGMLSEPREQHYMFAHQCVRQVSADDPLQFFSIIASEEQEPYLAWMWSVCAKHVKQPSSELSVADVKVMTCRIHEYPAVILNMPEPRAIAEAHYVAVVLMHGGSELPPEDVGVRYFTLECGTNMDGTPRTVFCEWAGDGNHLNFGDGPQADVEAFIQTVAGKLAS</sequence>
<protein>
    <submittedName>
        <fullName evidence="1">Uncharacterized protein</fullName>
    </submittedName>
</protein>
<evidence type="ECO:0000313" key="1">
    <source>
        <dbReference type="EMBL" id="PXX35280.1"/>
    </source>
</evidence>